<feature type="region of interest" description="Disordered" evidence="4">
    <location>
        <begin position="1143"/>
        <end position="1163"/>
    </location>
</feature>
<dbReference type="PANTHER" id="PTHR24198">
    <property type="entry name" value="ANKYRIN REPEAT AND PROTEIN KINASE DOMAIN-CONTAINING PROTEIN"/>
    <property type="match status" value="1"/>
</dbReference>
<protein>
    <submittedName>
        <fullName evidence="5">Inversin</fullName>
    </submittedName>
</protein>
<feature type="compositionally biased region" description="Polar residues" evidence="4">
    <location>
        <begin position="485"/>
        <end position="497"/>
    </location>
</feature>
<proteinExistence type="predicted"/>
<dbReference type="OrthoDB" id="10258888at2759"/>
<organism evidence="5 6">
    <name type="scientific">Aphis craccivora</name>
    <name type="common">Cowpea aphid</name>
    <dbReference type="NCBI Taxonomy" id="307492"/>
    <lineage>
        <taxon>Eukaryota</taxon>
        <taxon>Metazoa</taxon>
        <taxon>Ecdysozoa</taxon>
        <taxon>Arthropoda</taxon>
        <taxon>Hexapoda</taxon>
        <taxon>Insecta</taxon>
        <taxon>Pterygota</taxon>
        <taxon>Neoptera</taxon>
        <taxon>Paraneoptera</taxon>
        <taxon>Hemiptera</taxon>
        <taxon>Sternorrhyncha</taxon>
        <taxon>Aphidomorpha</taxon>
        <taxon>Aphidoidea</taxon>
        <taxon>Aphididae</taxon>
        <taxon>Aphidini</taxon>
        <taxon>Aphis</taxon>
        <taxon>Aphis</taxon>
    </lineage>
</organism>
<feature type="compositionally biased region" description="Basic and acidic residues" evidence="4">
    <location>
        <begin position="856"/>
        <end position="867"/>
    </location>
</feature>
<dbReference type="InterPro" id="IPR036770">
    <property type="entry name" value="Ankyrin_rpt-contain_sf"/>
</dbReference>
<feature type="compositionally biased region" description="Polar residues" evidence="4">
    <location>
        <begin position="826"/>
        <end position="836"/>
    </location>
</feature>
<keyword evidence="1" id="KW-0677">Repeat</keyword>
<dbReference type="EMBL" id="VUJU01000246">
    <property type="protein sequence ID" value="KAF0771836.1"/>
    <property type="molecule type" value="Genomic_DNA"/>
</dbReference>
<keyword evidence="6" id="KW-1185">Reference proteome</keyword>
<feature type="compositionally biased region" description="Basic residues" evidence="4">
    <location>
        <begin position="670"/>
        <end position="682"/>
    </location>
</feature>
<dbReference type="SMART" id="SM00248">
    <property type="entry name" value="ANK"/>
    <property type="match status" value="11"/>
</dbReference>
<feature type="repeat" description="ANK" evidence="3">
    <location>
        <begin position="418"/>
        <end position="450"/>
    </location>
</feature>
<dbReference type="InterPro" id="IPR002110">
    <property type="entry name" value="Ankyrin_rpt"/>
</dbReference>
<dbReference type="Pfam" id="PF13637">
    <property type="entry name" value="Ank_4"/>
    <property type="match status" value="1"/>
</dbReference>
<evidence type="ECO:0000313" key="5">
    <source>
        <dbReference type="EMBL" id="KAF0771836.1"/>
    </source>
</evidence>
<feature type="compositionally biased region" description="Basic and acidic residues" evidence="4">
    <location>
        <begin position="742"/>
        <end position="790"/>
    </location>
</feature>
<evidence type="ECO:0000256" key="2">
    <source>
        <dbReference type="ARBA" id="ARBA00023043"/>
    </source>
</evidence>
<dbReference type="PANTHER" id="PTHR24198:SF165">
    <property type="entry name" value="ANKYRIN REPEAT-CONTAINING PROTEIN-RELATED"/>
    <property type="match status" value="1"/>
</dbReference>
<feature type="compositionally biased region" description="Basic residues" evidence="4">
    <location>
        <begin position="517"/>
        <end position="530"/>
    </location>
</feature>
<feature type="repeat" description="ANK" evidence="3">
    <location>
        <begin position="99"/>
        <end position="132"/>
    </location>
</feature>
<feature type="region of interest" description="Disordered" evidence="4">
    <location>
        <begin position="1207"/>
        <end position="1229"/>
    </location>
</feature>
<feature type="region of interest" description="Disordered" evidence="4">
    <location>
        <begin position="606"/>
        <end position="874"/>
    </location>
</feature>
<dbReference type="SUPFAM" id="SSF48403">
    <property type="entry name" value="Ankyrin repeat"/>
    <property type="match status" value="2"/>
</dbReference>
<dbReference type="Pfam" id="PF12796">
    <property type="entry name" value="Ank_2"/>
    <property type="match status" value="3"/>
</dbReference>
<dbReference type="PROSITE" id="PS50088">
    <property type="entry name" value="ANK_REPEAT"/>
    <property type="match status" value="6"/>
</dbReference>
<feature type="compositionally biased region" description="Low complexity" evidence="4">
    <location>
        <begin position="1147"/>
        <end position="1158"/>
    </location>
</feature>
<dbReference type="AlphaFoldDB" id="A0A6G0ZL93"/>
<feature type="region of interest" description="Disordered" evidence="4">
    <location>
        <begin position="484"/>
        <end position="591"/>
    </location>
</feature>
<feature type="compositionally biased region" description="Basic and acidic residues" evidence="4">
    <location>
        <begin position="799"/>
        <end position="809"/>
    </location>
</feature>
<evidence type="ECO:0000256" key="4">
    <source>
        <dbReference type="SAM" id="MobiDB-lite"/>
    </source>
</evidence>
<keyword evidence="2 3" id="KW-0040">ANK repeat</keyword>
<reference evidence="5 6" key="1">
    <citation type="submission" date="2019-08" db="EMBL/GenBank/DDBJ databases">
        <title>Whole genome of Aphis craccivora.</title>
        <authorList>
            <person name="Voronova N.V."/>
            <person name="Shulinski R.S."/>
            <person name="Bandarenka Y.V."/>
            <person name="Zhorov D.G."/>
            <person name="Warner D."/>
        </authorList>
    </citation>
    <scope>NUCLEOTIDE SEQUENCE [LARGE SCALE GENOMIC DNA]</scope>
    <source>
        <strain evidence="5">180601</strain>
        <tissue evidence="5">Whole Body</tissue>
    </source>
</reference>
<dbReference type="Gene3D" id="1.25.40.20">
    <property type="entry name" value="Ankyrin repeat-containing domain"/>
    <property type="match status" value="3"/>
</dbReference>
<feature type="compositionally biased region" description="Acidic residues" evidence="4">
    <location>
        <begin position="606"/>
        <end position="644"/>
    </location>
</feature>
<comment type="caution">
    <text evidence="5">The sequence shown here is derived from an EMBL/GenBank/DDBJ whole genome shotgun (WGS) entry which is preliminary data.</text>
</comment>
<evidence type="ECO:0000256" key="1">
    <source>
        <dbReference type="ARBA" id="ARBA00022737"/>
    </source>
</evidence>
<name>A0A6G0ZL93_APHCR</name>
<sequence length="1249" mass="136154">MTTLRTTTTTEFRKRVYFDGSPSHVFNEKCLTPLMKACMYGRSEQVKLIIEEKPSAVVERDNVFKTALHYCAENDEDDADCAKLLLEADPSIVDIPDDDGHTALHLAVIAGNLPLVRFLLVSGQADPNKRDAEGHSTVHWATVTDKEKLMSAPQGHRKRQTSVPSIAFSHKVTSSLCFMFAVCADVDALELVLSHGGTTSSADVHGGYAIHYAAQMCGNGACRSGEARNTGVRVLQLLLSFGADVHVTDKHGRQPILWAASAGSADAIITLVNGGANVESHDKDGLTALHCAASRGHVECVDGLLTLCGCEVDAVDSNSCSALFYAVTLGHADATEILLEHGANPDRQDGKGRTPAHCGAFKGQLETVRLLAEHGANLWLRNSKGGYPLHDAVRSGRKELVLWLISMRPESVDYYDDDGKRPLHIAALNNNLEMSKIILDNGASINPVMKIKGERMTPLDVALRKNNRHLAKFLNLFGGKPASKLNKTLSKQQSTVRVKTKRIESRRNSYSSDSISRKYRNGGGRKKQLNSRKVESPKSNKVSKGRVVQVHIRANVLTKTVGKSRDDRKSCGGGGTLPKARRKKATGVANEQKECFSENDMCYGGDGDDDYDYDYDDDDDDDRGDDDEDDDEDVDDGNGDDDGADGGCVEEQTNGSAAAEAADHCGNSRRVQRNRRRGKRMASRGGSGGGGRHRSDKAAAKTNTATDQQESQLADGVAAKATSGDVGGSDKPAGTNSAASPEKLDRDGDEKPKTTSENEEANRDGIRLKDDQAAGKVKVKDSDDVFDHQHVSVTGPEVTSHDHDKRDDGPTTVVVDGREIGGLTNDGPSVTKSVATTKGGEKKVKNSATTVTAKESVAKRSTSREGGKTPTTGQINSSKAIVEVLDRVDTPQLSTAVDGDVGGRNFGGEPTAFSVLPDSGRDDERPCECPDCCRRKPLRSTSKKMKSRIPRLNNYCSLAPTSDLNTMSVTKAVQLSSRKYNLERFIFYQLSELKRLQIRAGKSDERVLVKRLVEEYGSTGLFTGLKRYDGPFSFKRFEKYLYDQLLVLQKQSLAGDKTMVPRVQSIDEVEKIAAALRRIDAGKTVLENPNDCLSCIRTTNRCFHATHAYTGVPCAAYIPKFRLDHHRMPKPPADDGRRHRFLPDIRTSGQDTSGGTTTRCLRNVDPSRPITLQLGNGPCAQAIDLPTDKLDKNRRYYVTFTIKGAADGAHNKHRPPAPPAFRSDGRRGHVVDSTTAEEDFRLQHRTFER</sequence>
<dbReference type="PROSITE" id="PS50297">
    <property type="entry name" value="ANK_REP_REGION"/>
    <property type="match status" value="6"/>
</dbReference>
<feature type="repeat" description="ANK" evidence="3">
    <location>
        <begin position="351"/>
        <end position="383"/>
    </location>
</feature>
<feature type="repeat" description="ANK" evidence="3">
    <location>
        <begin position="284"/>
        <end position="317"/>
    </location>
</feature>
<dbReference type="PRINTS" id="PR01415">
    <property type="entry name" value="ANKYRIN"/>
</dbReference>
<accession>A0A6G0ZL93</accession>
<feature type="repeat" description="ANK" evidence="3">
    <location>
        <begin position="318"/>
        <end position="350"/>
    </location>
</feature>
<evidence type="ECO:0000256" key="3">
    <source>
        <dbReference type="PROSITE-ProRule" id="PRU00023"/>
    </source>
</evidence>
<gene>
    <name evidence="5" type="ORF">FWK35_00001370</name>
</gene>
<dbReference type="Proteomes" id="UP000478052">
    <property type="component" value="Unassembled WGS sequence"/>
</dbReference>
<feature type="repeat" description="ANK" evidence="3">
    <location>
        <begin position="251"/>
        <end position="283"/>
    </location>
</feature>
<evidence type="ECO:0000313" key="6">
    <source>
        <dbReference type="Proteomes" id="UP000478052"/>
    </source>
</evidence>